<sequence length="399" mass="44162">MPPTKRASDDLTRPKKHVKSSTARGIVSQPIAVDSQLSPRRALVEASQASTFESQLRESRPEDAIVAPTEGSERVTAASSAAAPDNETLQEALDASLMDDFEGIDWGRLRIKLYFVCRYCYEHKYTDTGVGIYETTLSTSSAQRHLELPKRGHGHSKSAVAAKPTWLQRLLKDGNNSVSQKVANELAGFNTQRFRLTAVSWLVENNHPLSEFETPAFRRLLEAANPLAERALWTSYALSKVHFSFDGWTTKGGKRGFLGVVAHFVDSRGDLQDLPIALPQLTGAHSGERMAEVVIKTLQDFKITSQSIGYFVLDNAPNNDSTVAILAQEYGFNATHRRLRCGPHTLNLIGQTLLWGKGSAALFDNDVQELTGEHDFIEDWRRVGPLGVLLSIMNYIKTP</sequence>
<evidence type="ECO:0000256" key="6">
    <source>
        <dbReference type="SAM" id="MobiDB-lite"/>
    </source>
</evidence>
<feature type="region of interest" description="Disordered" evidence="6">
    <location>
        <begin position="1"/>
        <end position="31"/>
    </location>
</feature>
<dbReference type="AlphaFoldDB" id="E3RY48"/>
<evidence type="ECO:0000313" key="7">
    <source>
        <dbReference type="EMBL" id="EFQ89349.1"/>
    </source>
</evidence>
<keyword evidence="2" id="KW-0479">Metal-binding</keyword>
<dbReference type="GO" id="GO:0005634">
    <property type="term" value="C:nucleus"/>
    <property type="evidence" value="ECO:0007669"/>
    <property type="project" value="UniProtKB-SubCell"/>
</dbReference>
<evidence type="ECO:0000256" key="5">
    <source>
        <dbReference type="ARBA" id="ARBA00023242"/>
    </source>
</evidence>
<evidence type="ECO:0000256" key="2">
    <source>
        <dbReference type="ARBA" id="ARBA00022723"/>
    </source>
</evidence>
<keyword evidence="4" id="KW-0862">Zinc</keyword>
<dbReference type="PANTHER" id="PTHR46481:SF10">
    <property type="entry name" value="ZINC FINGER BED DOMAIN-CONTAINING PROTEIN 39"/>
    <property type="match status" value="1"/>
</dbReference>
<evidence type="ECO:0000256" key="4">
    <source>
        <dbReference type="ARBA" id="ARBA00022833"/>
    </source>
</evidence>
<gene>
    <name evidence="7" type="ORF">PTT_14429</name>
</gene>
<protein>
    <submittedName>
        <fullName evidence="7">Uncharacterized protein</fullName>
    </submittedName>
</protein>
<dbReference type="KEGG" id="pte:PTT_14429"/>
<feature type="region of interest" description="Disordered" evidence="6">
    <location>
        <begin position="44"/>
        <end position="83"/>
    </location>
</feature>
<keyword evidence="8" id="KW-1185">Reference proteome</keyword>
<keyword evidence="3" id="KW-0863">Zinc-finger</keyword>
<dbReference type="InterPro" id="IPR012337">
    <property type="entry name" value="RNaseH-like_sf"/>
</dbReference>
<evidence type="ECO:0000256" key="3">
    <source>
        <dbReference type="ARBA" id="ARBA00022771"/>
    </source>
</evidence>
<dbReference type="HOGENOM" id="CLU_691063_0_0_1"/>
<dbReference type="SUPFAM" id="SSF53098">
    <property type="entry name" value="Ribonuclease H-like"/>
    <property type="match status" value="1"/>
</dbReference>
<evidence type="ECO:0000256" key="1">
    <source>
        <dbReference type="ARBA" id="ARBA00004123"/>
    </source>
</evidence>
<dbReference type="EMBL" id="GL535820">
    <property type="protein sequence ID" value="EFQ89349.1"/>
    <property type="molecule type" value="Genomic_DNA"/>
</dbReference>
<dbReference type="STRING" id="861557.E3RY48"/>
<reference evidence="7 8" key="1">
    <citation type="journal article" date="2010" name="Genome Biol.">
        <title>A first genome assembly of the barley fungal pathogen Pyrenophora teres f. teres.</title>
        <authorList>
            <person name="Ellwood S.R."/>
            <person name="Liu Z."/>
            <person name="Syme R.A."/>
            <person name="Lai Z."/>
            <person name="Hane J.K."/>
            <person name="Keiper F."/>
            <person name="Moffat C.S."/>
            <person name="Oliver R.P."/>
            <person name="Friesen T.L."/>
        </authorList>
    </citation>
    <scope>NUCLEOTIDE SEQUENCE [LARGE SCALE GENOMIC DNA]</scope>
    <source>
        <strain evidence="7 8">0-1</strain>
    </source>
</reference>
<dbReference type="eggNOG" id="KOG1121">
    <property type="taxonomic scope" value="Eukaryota"/>
</dbReference>
<organism evidence="8">
    <name type="scientific">Pyrenophora teres f. teres (strain 0-1)</name>
    <name type="common">Barley net blotch fungus</name>
    <name type="synonym">Drechslera teres f. teres</name>
    <dbReference type="NCBI Taxonomy" id="861557"/>
    <lineage>
        <taxon>Eukaryota</taxon>
        <taxon>Fungi</taxon>
        <taxon>Dikarya</taxon>
        <taxon>Ascomycota</taxon>
        <taxon>Pezizomycotina</taxon>
        <taxon>Dothideomycetes</taxon>
        <taxon>Pleosporomycetidae</taxon>
        <taxon>Pleosporales</taxon>
        <taxon>Pleosporineae</taxon>
        <taxon>Pleosporaceae</taxon>
        <taxon>Pyrenophora</taxon>
    </lineage>
</organism>
<name>E3RY48_PYRTT</name>
<dbReference type="OrthoDB" id="3693538at2759"/>
<dbReference type="InterPro" id="IPR052035">
    <property type="entry name" value="ZnF_BED_domain_contain"/>
</dbReference>
<dbReference type="GO" id="GO:0008270">
    <property type="term" value="F:zinc ion binding"/>
    <property type="evidence" value="ECO:0007669"/>
    <property type="project" value="UniProtKB-KW"/>
</dbReference>
<feature type="compositionally biased region" description="Basic and acidic residues" evidence="6">
    <location>
        <begin position="1"/>
        <end position="13"/>
    </location>
</feature>
<comment type="subcellular location">
    <subcellularLocation>
        <location evidence="1">Nucleus</location>
    </subcellularLocation>
</comment>
<accession>E3RY48</accession>
<dbReference type="PANTHER" id="PTHR46481">
    <property type="entry name" value="ZINC FINGER BED DOMAIN-CONTAINING PROTEIN 4"/>
    <property type="match status" value="1"/>
</dbReference>
<keyword evidence="5" id="KW-0539">Nucleus</keyword>
<dbReference type="Proteomes" id="UP000001067">
    <property type="component" value="Unassembled WGS sequence"/>
</dbReference>
<evidence type="ECO:0000313" key="8">
    <source>
        <dbReference type="Proteomes" id="UP000001067"/>
    </source>
</evidence>
<proteinExistence type="predicted"/>